<keyword evidence="2" id="KW-1185">Reference proteome</keyword>
<evidence type="ECO:0000313" key="2">
    <source>
        <dbReference type="Proteomes" id="UP000199063"/>
    </source>
</evidence>
<proteinExistence type="predicted"/>
<evidence type="ECO:0000313" key="1">
    <source>
        <dbReference type="EMBL" id="SDN19079.1"/>
    </source>
</evidence>
<sequence>MIAVDFPAVPIPGLVESMIGDCIPVPVLRAEMDAEFAAVDASRYHAPVGAGLLRYEDQADREQQLAELAWANKVLAAYNPGLIVTPKAVAA</sequence>
<dbReference type="AlphaFoldDB" id="A0A1G9ZCK4"/>
<gene>
    <name evidence="1" type="ORF">SAMN05444921_12188</name>
</gene>
<dbReference type="STRING" id="1196353.SAMN05444921_12188"/>
<organism evidence="1 2">
    <name type="scientific">Streptomyces wuyuanensis</name>
    <dbReference type="NCBI Taxonomy" id="1196353"/>
    <lineage>
        <taxon>Bacteria</taxon>
        <taxon>Bacillati</taxon>
        <taxon>Actinomycetota</taxon>
        <taxon>Actinomycetes</taxon>
        <taxon>Kitasatosporales</taxon>
        <taxon>Streptomycetaceae</taxon>
        <taxon>Streptomyces</taxon>
    </lineage>
</organism>
<reference evidence="2" key="1">
    <citation type="submission" date="2016-10" db="EMBL/GenBank/DDBJ databases">
        <authorList>
            <person name="Varghese N."/>
            <person name="Submissions S."/>
        </authorList>
    </citation>
    <scope>NUCLEOTIDE SEQUENCE [LARGE SCALE GENOMIC DNA]</scope>
    <source>
        <strain evidence="2">CGMCC 4.7042</strain>
    </source>
</reference>
<dbReference type="RefSeq" id="WP_404205356.1">
    <property type="nucleotide sequence ID" value="NZ_FNHI01000021.1"/>
</dbReference>
<protein>
    <submittedName>
        <fullName evidence="1">Uncharacterized protein</fullName>
    </submittedName>
</protein>
<accession>A0A1G9ZCK4</accession>
<name>A0A1G9ZCK4_9ACTN</name>
<dbReference type="EMBL" id="FNHI01000021">
    <property type="protein sequence ID" value="SDN19079.1"/>
    <property type="molecule type" value="Genomic_DNA"/>
</dbReference>
<dbReference type="GeneID" id="40832666"/>
<dbReference type="Proteomes" id="UP000199063">
    <property type="component" value="Unassembled WGS sequence"/>
</dbReference>